<dbReference type="EMBL" id="JAAGNX010000003">
    <property type="protein sequence ID" value="NDV63119.1"/>
    <property type="molecule type" value="Genomic_DNA"/>
</dbReference>
<dbReference type="InterPro" id="IPR014044">
    <property type="entry name" value="CAP_dom"/>
</dbReference>
<name>A0A6B2M4G7_9BACT</name>
<dbReference type="Gene3D" id="3.40.33.10">
    <property type="entry name" value="CAP"/>
    <property type="match status" value="1"/>
</dbReference>
<organism evidence="2 3">
    <name type="scientific">Oceanipulchritudo coccoides</name>
    <dbReference type="NCBI Taxonomy" id="2706888"/>
    <lineage>
        <taxon>Bacteria</taxon>
        <taxon>Pseudomonadati</taxon>
        <taxon>Verrucomicrobiota</taxon>
        <taxon>Opitutia</taxon>
        <taxon>Puniceicoccales</taxon>
        <taxon>Oceanipulchritudinaceae</taxon>
        <taxon>Oceanipulchritudo</taxon>
    </lineage>
</organism>
<accession>A0A6B2M4G7</accession>
<keyword evidence="3" id="KW-1185">Reference proteome</keyword>
<dbReference type="Pfam" id="PF00188">
    <property type="entry name" value="CAP"/>
    <property type="match status" value="1"/>
</dbReference>
<gene>
    <name evidence="2" type="ORF">G0Q06_11700</name>
</gene>
<dbReference type="CDD" id="cd05379">
    <property type="entry name" value="CAP_bacterial"/>
    <property type="match status" value="1"/>
</dbReference>
<dbReference type="InterPro" id="IPR035940">
    <property type="entry name" value="CAP_sf"/>
</dbReference>
<reference evidence="2 3" key="1">
    <citation type="submission" date="2020-02" db="EMBL/GenBank/DDBJ databases">
        <title>Albibacoteraceae fam. nov., the first described family within the subdivision 4 Verrucomicrobia.</title>
        <authorList>
            <person name="Xi F."/>
        </authorList>
    </citation>
    <scope>NUCLEOTIDE SEQUENCE [LARGE SCALE GENOMIC DNA]</scope>
    <source>
        <strain evidence="2 3">CK1056</strain>
    </source>
</reference>
<proteinExistence type="predicted"/>
<evidence type="ECO:0000313" key="3">
    <source>
        <dbReference type="Proteomes" id="UP000478417"/>
    </source>
</evidence>
<feature type="domain" description="SCP" evidence="1">
    <location>
        <begin position="72"/>
        <end position="183"/>
    </location>
</feature>
<sequence>MNFKNLPIICLLIPIATGQLSGSPVDPDNRWQMRDYFNAVYQYGSNFEMEWTGNYGSGRAGSLSADWQEATLNRINFYREMAGVPSDVVFDPVLSEKSQKSAFMMSANNNYSHTPPSNWLYWSQDAYDAAYNGNLALGSTGIDSIRGYMSDYGSNNKAVGHRRWILYPNTSVMGSGDVPGTDPSTRPASNVLWVIPQTFGERPETRDEFVAWPPRGYVPSELVYSRWSFSHPDADFSNATVSMVSNGQSVPVRIDSRQNGYGDNTIVWIPNGMSTSGFVTWPTPASDQPVEVTVNSVRINGVTRSFTYTVTIFDPDNAGSGEFHSTGYPVGPVLVDYPSEFAVSSRPFAEGVQGRVIEAEPYTTVLDAEDGFQPFEADTSGGYSIVQNGRRANGHSAYQLANPDATTQTLTHPDTFIVKDGQPRLYFNSSLAWATSDQVARVEINAGSSENWQEIWRLTGLVQSNNDFTSETLDLSEWSGKTVRIRFRYSLEGTSYYAGSSSNSGWVIDDISLSGVDRVAEIDELPAQMGTNSLHITFDSNEPAFLQTRDFAFGGFPLDWGPIVEVEPVTYSGIENSNTGNWEWDPVFGYNQQLDLDWTYASALGWINTDNFPWVCTTSGWFRYMHGSVDKGLWLYSPEWGFVYTDSGMSERFRYAPFTSESSSSFGN</sequence>
<dbReference type="Proteomes" id="UP000478417">
    <property type="component" value="Unassembled WGS sequence"/>
</dbReference>
<dbReference type="RefSeq" id="WP_163966178.1">
    <property type="nucleotide sequence ID" value="NZ_JAAGNX010000003.1"/>
</dbReference>
<evidence type="ECO:0000259" key="1">
    <source>
        <dbReference type="Pfam" id="PF00188"/>
    </source>
</evidence>
<comment type="caution">
    <text evidence="2">The sequence shown here is derived from an EMBL/GenBank/DDBJ whole genome shotgun (WGS) entry which is preliminary data.</text>
</comment>
<evidence type="ECO:0000313" key="2">
    <source>
        <dbReference type="EMBL" id="NDV63119.1"/>
    </source>
</evidence>
<protein>
    <recommendedName>
        <fullName evidence="1">SCP domain-containing protein</fullName>
    </recommendedName>
</protein>
<dbReference type="AlphaFoldDB" id="A0A6B2M4G7"/>
<dbReference type="SUPFAM" id="SSF55797">
    <property type="entry name" value="PR-1-like"/>
    <property type="match status" value="1"/>
</dbReference>